<dbReference type="PANTHER" id="PTHR36503:SF1">
    <property type="entry name" value="BLR2520 PROTEIN"/>
    <property type="match status" value="1"/>
</dbReference>
<evidence type="ECO:0000313" key="2">
    <source>
        <dbReference type="EMBL" id="MFC0394484.1"/>
    </source>
</evidence>
<dbReference type="CDD" id="cd06587">
    <property type="entry name" value="VOC"/>
    <property type="match status" value="2"/>
</dbReference>
<sequence length="316" mass="35482">MNKSARWIGDENFKPNYVTNALKVIKGHEGVSSEPGHNQPASLSNGLESGIDRMTLVQLPASDLRRAVAFYVEVVGMGLEYPERPIESHAFLQTVPRIGPGLHILETPDSEFRHLHGSVNGVLEEYAALYIQSLDRLRSRLQQAGAEIVTEPEAGYMSFFDPEGHLIGAYERSDSEMKDRFESNMTGFRHVQMHVRDPLEAAAFHEDALGFARVASHMDAIYMQVNSGEVNQPMIRLVQAADPDHPLFMHWMLDGQPKHALELHSKNIGALKEQVIARGGSMKEELEFTGCGGYLKLYTPDGHYIWVNQDRSYCDY</sequence>
<dbReference type="PANTHER" id="PTHR36503">
    <property type="entry name" value="BLR2520 PROTEIN"/>
    <property type="match status" value="1"/>
</dbReference>
<reference evidence="2 3" key="1">
    <citation type="submission" date="2024-09" db="EMBL/GenBank/DDBJ databases">
        <authorList>
            <person name="Sun Q."/>
            <person name="Mori K."/>
        </authorList>
    </citation>
    <scope>NUCLEOTIDE SEQUENCE [LARGE SCALE GENOMIC DNA]</scope>
    <source>
        <strain evidence="2 3">CCM 4839</strain>
    </source>
</reference>
<protein>
    <submittedName>
        <fullName evidence="2">VOC family protein</fullName>
    </submittedName>
</protein>
<comment type="caution">
    <text evidence="2">The sequence shown here is derived from an EMBL/GenBank/DDBJ whole genome shotgun (WGS) entry which is preliminary data.</text>
</comment>
<dbReference type="Pfam" id="PF00903">
    <property type="entry name" value="Glyoxalase"/>
    <property type="match status" value="2"/>
</dbReference>
<evidence type="ECO:0000259" key="1">
    <source>
        <dbReference type="PROSITE" id="PS51819"/>
    </source>
</evidence>
<dbReference type="InterPro" id="IPR004360">
    <property type="entry name" value="Glyas_Fos-R_dOase_dom"/>
</dbReference>
<proteinExistence type="predicted"/>
<evidence type="ECO:0000313" key="3">
    <source>
        <dbReference type="Proteomes" id="UP001589818"/>
    </source>
</evidence>
<dbReference type="RefSeq" id="WP_204815614.1">
    <property type="nucleotide sequence ID" value="NZ_JANHOF010000001.1"/>
</dbReference>
<feature type="domain" description="VOC" evidence="1">
    <location>
        <begin position="187"/>
        <end position="310"/>
    </location>
</feature>
<dbReference type="InterPro" id="IPR029068">
    <property type="entry name" value="Glyas_Bleomycin-R_OHBP_Dase"/>
</dbReference>
<dbReference type="PROSITE" id="PS51819">
    <property type="entry name" value="VOC"/>
    <property type="match status" value="1"/>
</dbReference>
<dbReference type="SUPFAM" id="SSF54593">
    <property type="entry name" value="Glyoxalase/Bleomycin resistance protein/Dihydroxybiphenyl dioxygenase"/>
    <property type="match status" value="2"/>
</dbReference>
<dbReference type="InterPro" id="IPR037523">
    <property type="entry name" value="VOC_core"/>
</dbReference>
<dbReference type="EMBL" id="JBHLVF010000041">
    <property type="protein sequence ID" value="MFC0394484.1"/>
    <property type="molecule type" value="Genomic_DNA"/>
</dbReference>
<organism evidence="2 3">
    <name type="scientific">Paenibacillus mendelii</name>
    <dbReference type="NCBI Taxonomy" id="206163"/>
    <lineage>
        <taxon>Bacteria</taxon>
        <taxon>Bacillati</taxon>
        <taxon>Bacillota</taxon>
        <taxon>Bacilli</taxon>
        <taxon>Bacillales</taxon>
        <taxon>Paenibacillaceae</taxon>
        <taxon>Paenibacillus</taxon>
    </lineage>
</organism>
<dbReference type="Proteomes" id="UP001589818">
    <property type="component" value="Unassembled WGS sequence"/>
</dbReference>
<name>A0ABV6JGC0_9BACL</name>
<keyword evidence="3" id="KW-1185">Reference proteome</keyword>
<dbReference type="Gene3D" id="3.10.180.10">
    <property type="entry name" value="2,3-Dihydroxybiphenyl 1,2-Dioxygenase, domain 1"/>
    <property type="match status" value="2"/>
</dbReference>
<accession>A0ABV6JGC0</accession>
<gene>
    <name evidence="2" type="ORF">ACFFJ8_24385</name>
</gene>